<keyword evidence="2" id="KW-0808">Transferase</keyword>
<sequence length="368" mass="40315">MDYLQERIATLHDLTDPTPDAPLSQSAVVVPIAGEQSDDVTPEQVFEALETVGPKAVVVPLRAPREVVTLFEDWVEQFDLSVTVLWCNADSVERVLTRNGLGGDSGKGRDVWLGLGIAADRAEYVAVHDADATTYDRHHVPRLLAPLAQDYSFVKGYYARVEGGRLYGRLVRLLVVPLLTALAEQDDKLLDYLSAFRYPLAGEFALTATAARQVRAQRTWGLEIGLLGEAYAVAGRDGSAQVDLGVHRHDHRPVDGSGGLSTMADDVAKALFRVLADHDIDPEYAQLREKYQKSADKLIEQYAADSSFNGLAYDRQREREQVQTYASSIQPPARDDRLPPWENIDMSPSAVTAASRSALAGTGTPLTD</sequence>
<dbReference type="Proteomes" id="UP001596414">
    <property type="component" value="Unassembled WGS sequence"/>
</dbReference>
<evidence type="ECO:0000313" key="2">
    <source>
        <dbReference type="EMBL" id="MFC7126479.1"/>
    </source>
</evidence>
<comment type="caution">
    <text evidence="2">The sequence shown here is derived from an EMBL/GenBank/DDBJ whole genome shotgun (WGS) entry which is preliminary data.</text>
</comment>
<name>A0ABD5X9D2_9EURY</name>
<dbReference type="InterPro" id="IPR029044">
    <property type="entry name" value="Nucleotide-diphossugar_trans"/>
</dbReference>
<dbReference type="GO" id="GO:0016740">
    <property type="term" value="F:transferase activity"/>
    <property type="evidence" value="ECO:0007669"/>
    <property type="project" value="UniProtKB-KW"/>
</dbReference>
<protein>
    <submittedName>
        <fullName evidence="2">Glycosyl transferase family 2</fullName>
    </submittedName>
</protein>
<dbReference type="RefSeq" id="WP_267636035.1">
    <property type="nucleotide sequence ID" value="NZ_JAODIY010000001.1"/>
</dbReference>
<dbReference type="Gene3D" id="3.90.550.10">
    <property type="entry name" value="Spore Coat Polysaccharide Biosynthesis Protein SpsA, Chain A"/>
    <property type="match status" value="1"/>
</dbReference>
<gene>
    <name evidence="2" type="ORF">ACFQJ7_10595</name>
</gene>
<accession>A0ABD5X9D2</accession>
<dbReference type="AlphaFoldDB" id="A0ABD5X9D2"/>
<dbReference type="EMBL" id="JBHSZQ010000020">
    <property type="protein sequence ID" value="MFC7126479.1"/>
    <property type="molecule type" value="Genomic_DNA"/>
</dbReference>
<evidence type="ECO:0000256" key="1">
    <source>
        <dbReference type="SAM" id="MobiDB-lite"/>
    </source>
</evidence>
<dbReference type="SUPFAM" id="SSF53448">
    <property type="entry name" value="Nucleotide-diphospho-sugar transferases"/>
    <property type="match status" value="1"/>
</dbReference>
<evidence type="ECO:0000313" key="3">
    <source>
        <dbReference type="Proteomes" id="UP001596414"/>
    </source>
</evidence>
<organism evidence="2 3">
    <name type="scientific">Halovenus rubra</name>
    <dbReference type="NCBI Taxonomy" id="869890"/>
    <lineage>
        <taxon>Archaea</taxon>
        <taxon>Methanobacteriati</taxon>
        <taxon>Methanobacteriota</taxon>
        <taxon>Stenosarchaea group</taxon>
        <taxon>Halobacteria</taxon>
        <taxon>Halobacteriales</taxon>
        <taxon>Haloarculaceae</taxon>
        <taxon>Halovenus</taxon>
    </lineage>
</organism>
<feature type="region of interest" description="Disordered" evidence="1">
    <location>
        <begin position="324"/>
        <end position="368"/>
    </location>
</feature>
<proteinExistence type="predicted"/>
<reference evidence="2 3" key="1">
    <citation type="journal article" date="2014" name="Int. J. Syst. Evol. Microbiol.">
        <title>Complete genome sequence of Corynebacterium casei LMG S-19264T (=DSM 44701T), isolated from a smear-ripened cheese.</title>
        <authorList>
            <consortium name="US DOE Joint Genome Institute (JGI-PGF)"/>
            <person name="Walter F."/>
            <person name="Albersmeier A."/>
            <person name="Kalinowski J."/>
            <person name="Ruckert C."/>
        </authorList>
    </citation>
    <scope>NUCLEOTIDE SEQUENCE [LARGE SCALE GENOMIC DNA]</scope>
    <source>
        <strain evidence="2 3">CGMCC 4.7215</strain>
    </source>
</reference>